<organism evidence="3 4">
    <name type="scientific">Paenibacillus polymyxa</name>
    <name type="common">Bacillus polymyxa</name>
    <dbReference type="NCBI Taxonomy" id="1406"/>
    <lineage>
        <taxon>Bacteria</taxon>
        <taxon>Bacillati</taxon>
        <taxon>Bacillota</taxon>
        <taxon>Bacilli</taxon>
        <taxon>Bacillales</taxon>
        <taxon>Paenibacillaceae</taxon>
        <taxon>Paenibacillus</taxon>
    </lineage>
</organism>
<name>A0A378Y194_PAEPO</name>
<dbReference type="EC" id="3.1.4.16" evidence="3"/>
<feature type="coiled-coil region" evidence="1">
    <location>
        <begin position="115"/>
        <end position="194"/>
    </location>
</feature>
<dbReference type="RefSeq" id="WP_019687481.1">
    <property type="nucleotide sequence ID" value="NZ_CP036496.1"/>
</dbReference>
<feature type="chain" id="PRO_5016755242" evidence="2">
    <location>
        <begin position="26"/>
        <end position="199"/>
    </location>
</feature>
<gene>
    <name evidence="3" type="primary">M1_3084</name>
    <name evidence="3" type="ORF">NCTC10343_02927</name>
</gene>
<dbReference type="GO" id="GO:0008663">
    <property type="term" value="F:2',3'-cyclic-nucleotide 2'-phosphodiesterase activity"/>
    <property type="evidence" value="ECO:0007669"/>
    <property type="project" value="UniProtKB-EC"/>
</dbReference>
<keyword evidence="3" id="KW-0378">Hydrolase</keyword>
<evidence type="ECO:0000313" key="4">
    <source>
        <dbReference type="Proteomes" id="UP000254400"/>
    </source>
</evidence>
<evidence type="ECO:0000256" key="1">
    <source>
        <dbReference type="SAM" id="Coils"/>
    </source>
</evidence>
<dbReference type="Proteomes" id="UP000254400">
    <property type="component" value="Unassembled WGS sequence"/>
</dbReference>
<protein>
    <submittedName>
        <fullName evidence="3">2',3'-cyclic-nucleotide 2'-phosphodiesterase</fullName>
        <ecNumber evidence="3">3.1.4.16</ecNumber>
    </submittedName>
</protein>
<proteinExistence type="predicted"/>
<keyword evidence="2" id="KW-0732">Signal</keyword>
<dbReference type="EMBL" id="UGSC01000001">
    <property type="protein sequence ID" value="SUA70057.1"/>
    <property type="molecule type" value="Genomic_DNA"/>
</dbReference>
<keyword evidence="1" id="KW-0175">Coiled coil</keyword>
<reference evidence="3 4" key="1">
    <citation type="submission" date="2018-06" db="EMBL/GenBank/DDBJ databases">
        <authorList>
            <consortium name="Pathogen Informatics"/>
            <person name="Doyle S."/>
        </authorList>
    </citation>
    <scope>NUCLEOTIDE SEQUENCE [LARGE SCALE GENOMIC DNA]</scope>
    <source>
        <strain evidence="3 4">NCTC10343</strain>
    </source>
</reference>
<evidence type="ECO:0000256" key="2">
    <source>
        <dbReference type="SAM" id="SignalP"/>
    </source>
</evidence>
<sequence length="199" mass="21761">MKKWSYLLSGVLIGAVVATAGSSFADQVKSLVGEKVAGEYAVKVNGNSLVENAIVVDGKAHVPLRAVTDSLGVNLKVDGKTIQIESSNTSSKQTNVEVENTEVKASSGKYQGWPASKLEDRKVELEKFINDTEKDKKNLQQSLEKYSKFREEYAGNKKAMDTLDSKTKGTEEVLQEAETNIAKYKTELEEINKAIAALK</sequence>
<evidence type="ECO:0000313" key="3">
    <source>
        <dbReference type="EMBL" id="SUA70057.1"/>
    </source>
</evidence>
<dbReference type="AlphaFoldDB" id="A0A378Y194"/>
<feature type="signal peptide" evidence="2">
    <location>
        <begin position="1"/>
        <end position="25"/>
    </location>
</feature>
<dbReference type="GeneID" id="93346301"/>
<accession>A0A378Y194</accession>